<dbReference type="PANTHER" id="PTHR42929:SF1">
    <property type="entry name" value="INNER MEMBRANE ABC TRANSPORTER PERMEASE PROTEIN YDCU-RELATED"/>
    <property type="match status" value="1"/>
</dbReference>
<evidence type="ECO:0000259" key="9">
    <source>
        <dbReference type="PROSITE" id="PS50928"/>
    </source>
</evidence>
<comment type="subcellular location">
    <subcellularLocation>
        <location evidence="1 8">Cell membrane</location>
        <topology evidence="1 8">Multi-pass membrane protein</topology>
    </subcellularLocation>
</comment>
<evidence type="ECO:0000256" key="1">
    <source>
        <dbReference type="ARBA" id="ARBA00004651"/>
    </source>
</evidence>
<keyword evidence="5 8" id="KW-0812">Transmembrane</keyword>
<dbReference type="CDD" id="cd06261">
    <property type="entry name" value="TM_PBP2"/>
    <property type="match status" value="1"/>
</dbReference>
<keyword evidence="3 8" id="KW-0813">Transport</keyword>
<dbReference type="InterPro" id="IPR000515">
    <property type="entry name" value="MetI-like"/>
</dbReference>
<feature type="transmembrane region" description="Helical" evidence="8">
    <location>
        <begin position="51"/>
        <end position="69"/>
    </location>
</feature>
<feature type="domain" description="ABC transmembrane type-1" evidence="9">
    <location>
        <begin position="47"/>
        <end position="255"/>
    </location>
</feature>
<evidence type="ECO:0000256" key="6">
    <source>
        <dbReference type="ARBA" id="ARBA00022989"/>
    </source>
</evidence>
<comment type="similarity">
    <text evidence="2">Belongs to the binding-protein-dependent transport system permease family. CysTW subfamily.</text>
</comment>
<evidence type="ECO:0000256" key="8">
    <source>
        <dbReference type="RuleBase" id="RU363032"/>
    </source>
</evidence>
<dbReference type="InterPro" id="IPR035906">
    <property type="entry name" value="MetI-like_sf"/>
</dbReference>
<dbReference type="AlphaFoldDB" id="A0A2T2XKP6"/>
<keyword evidence="7 8" id="KW-0472">Membrane</keyword>
<feature type="transmembrane region" description="Helical" evidence="8">
    <location>
        <begin position="136"/>
        <end position="158"/>
    </location>
</feature>
<feature type="transmembrane region" description="Helical" evidence="8">
    <location>
        <begin position="81"/>
        <end position="106"/>
    </location>
</feature>
<dbReference type="EMBL" id="PXYW01000004">
    <property type="protein sequence ID" value="PSR35057.1"/>
    <property type="molecule type" value="Genomic_DNA"/>
</dbReference>
<feature type="transmembrane region" description="Helical" evidence="8">
    <location>
        <begin position="179"/>
        <end position="200"/>
    </location>
</feature>
<evidence type="ECO:0000256" key="2">
    <source>
        <dbReference type="ARBA" id="ARBA00007069"/>
    </source>
</evidence>
<dbReference type="Gene3D" id="1.10.3720.10">
    <property type="entry name" value="MetI-like"/>
    <property type="match status" value="1"/>
</dbReference>
<feature type="transmembrane region" description="Helical" evidence="8">
    <location>
        <begin position="12"/>
        <end position="31"/>
    </location>
</feature>
<feature type="transmembrane region" description="Helical" evidence="8">
    <location>
        <begin position="236"/>
        <end position="254"/>
    </location>
</feature>
<proteinExistence type="inferred from homology"/>
<evidence type="ECO:0000256" key="3">
    <source>
        <dbReference type="ARBA" id="ARBA00022448"/>
    </source>
</evidence>
<dbReference type="PROSITE" id="PS50928">
    <property type="entry name" value="ABC_TM1"/>
    <property type="match status" value="1"/>
</dbReference>
<dbReference type="Pfam" id="PF00528">
    <property type="entry name" value="BPD_transp_1"/>
    <property type="match status" value="1"/>
</dbReference>
<evidence type="ECO:0000256" key="7">
    <source>
        <dbReference type="ARBA" id="ARBA00023136"/>
    </source>
</evidence>
<keyword evidence="4" id="KW-1003">Cell membrane</keyword>
<dbReference type="PANTHER" id="PTHR42929">
    <property type="entry name" value="INNER MEMBRANE ABC TRANSPORTER PERMEASE PROTEIN YDCU-RELATED-RELATED"/>
    <property type="match status" value="1"/>
</dbReference>
<dbReference type="SUPFAM" id="SSF161098">
    <property type="entry name" value="MetI-like"/>
    <property type="match status" value="1"/>
</dbReference>
<name>A0A2T2XKP6_9FIRM</name>
<evidence type="ECO:0000256" key="4">
    <source>
        <dbReference type="ARBA" id="ARBA00022475"/>
    </source>
</evidence>
<dbReference type="GO" id="GO:0005886">
    <property type="term" value="C:plasma membrane"/>
    <property type="evidence" value="ECO:0007669"/>
    <property type="project" value="UniProtKB-SubCell"/>
</dbReference>
<accession>A0A2T2XKP6</accession>
<dbReference type="Proteomes" id="UP000242972">
    <property type="component" value="Unassembled WGS sequence"/>
</dbReference>
<protein>
    <submittedName>
        <fullName evidence="10">Spermidine/putrescine ABC transporter permease</fullName>
    </submittedName>
</protein>
<evidence type="ECO:0000256" key="5">
    <source>
        <dbReference type="ARBA" id="ARBA00022692"/>
    </source>
</evidence>
<feature type="transmembrane region" description="Helical" evidence="8">
    <location>
        <begin position="206"/>
        <end position="224"/>
    </location>
</feature>
<evidence type="ECO:0000313" key="10">
    <source>
        <dbReference type="EMBL" id="PSR35057.1"/>
    </source>
</evidence>
<organism evidence="10 11">
    <name type="scientific">Sulfobacillus benefaciens</name>
    <dbReference type="NCBI Taxonomy" id="453960"/>
    <lineage>
        <taxon>Bacteria</taxon>
        <taxon>Bacillati</taxon>
        <taxon>Bacillota</taxon>
        <taxon>Clostridia</taxon>
        <taxon>Eubacteriales</taxon>
        <taxon>Clostridiales Family XVII. Incertae Sedis</taxon>
        <taxon>Sulfobacillus</taxon>
    </lineage>
</organism>
<reference evidence="10 11" key="1">
    <citation type="journal article" date="2014" name="BMC Genomics">
        <title>Comparison of environmental and isolate Sulfobacillus genomes reveals diverse carbon, sulfur, nitrogen, and hydrogen metabolisms.</title>
        <authorList>
            <person name="Justice N.B."/>
            <person name="Norman A."/>
            <person name="Brown C.T."/>
            <person name="Singh A."/>
            <person name="Thomas B.C."/>
            <person name="Banfield J.F."/>
        </authorList>
    </citation>
    <scope>NUCLEOTIDE SEQUENCE [LARGE SCALE GENOMIC DNA]</scope>
    <source>
        <strain evidence="10">AMDSBA4</strain>
    </source>
</reference>
<comment type="caution">
    <text evidence="10">The sequence shown here is derived from an EMBL/GenBank/DDBJ whole genome shotgun (WGS) entry which is preliminary data.</text>
</comment>
<keyword evidence="6 8" id="KW-1133">Transmembrane helix</keyword>
<sequence>MIVFFGIPNLYMLFISFMQVGGYGGIVYHFTLANYHLLFHWIEFKVIVDSLIFSVIVTAVCLVVAYPFAYIIATSPARRKLILLFLVIVPFWTSSLIRTFALMFLISTEGFINSVLLDFHIIHQPLNMLYTLGATYLGQFYSMLPYMILPLYASLQGVMDHPEYMEASRDLGAGASKTFWRVVAPLTIPGIATGSLLVFIPTLGTFFIPLLMGGGGVVLVGNFIESQFLAADNWPFGAAASALVIVITLLLIGFSSRYMNNAFLEEGNA</sequence>
<dbReference type="GO" id="GO:0055085">
    <property type="term" value="P:transmembrane transport"/>
    <property type="evidence" value="ECO:0007669"/>
    <property type="project" value="InterPro"/>
</dbReference>
<evidence type="ECO:0000313" key="11">
    <source>
        <dbReference type="Proteomes" id="UP000242972"/>
    </source>
</evidence>
<gene>
    <name evidence="10" type="primary">potB</name>
    <name evidence="10" type="ORF">C7B46_02560</name>
</gene>